<name>A0ABS5U5D6_9BACT</name>
<proteinExistence type="predicted"/>
<dbReference type="EMBL" id="JAHDYS010000003">
    <property type="protein sequence ID" value="MBT1070882.1"/>
    <property type="molecule type" value="Genomic_DNA"/>
</dbReference>
<feature type="compositionally biased region" description="Polar residues" evidence="1">
    <location>
        <begin position="1"/>
        <end position="12"/>
    </location>
</feature>
<dbReference type="Proteomes" id="UP000784128">
    <property type="component" value="Unassembled WGS sequence"/>
</dbReference>
<feature type="compositionally biased region" description="Polar residues" evidence="1">
    <location>
        <begin position="21"/>
        <end position="33"/>
    </location>
</feature>
<evidence type="ECO:0000256" key="1">
    <source>
        <dbReference type="SAM" id="MobiDB-lite"/>
    </source>
</evidence>
<feature type="region of interest" description="Disordered" evidence="1">
    <location>
        <begin position="53"/>
        <end position="82"/>
    </location>
</feature>
<protein>
    <submittedName>
        <fullName evidence="2">Uncharacterized protein</fullName>
    </submittedName>
</protein>
<gene>
    <name evidence="2" type="ORF">KJB30_03725</name>
</gene>
<feature type="compositionally biased region" description="Basic and acidic residues" evidence="1">
    <location>
        <begin position="54"/>
        <end position="65"/>
    </location>
</feature>
<organism evidence="2 3">
    <name type="scientific">Pelotalea chapellei</name>
    <dbReference type="NCBI Taxonomy" id="44671"/>
    <lineage>
        <taxon>Bacteria</taxon>
        <taxon>Pseudomonadati</taxon>
        <taxon>Thermodesulfobacteriota</taxon>
        <taxon>Desulfuromonadia</taxon>
        <taxon>Geobacterales</taxon>
        <taxon>Geobacteraceae</taxon>
        <taxon>Pelotalea</taxon>
    </lineage>
</organism>
<accession>A0ABS5U5D6</accession>
<sequence>MVNGVSGSNLATSMREMDHVTPQTQHQSMATATHLAQQSVVQAKTDTVTFSKAALDKSKKAEKFKKPAGNTEQPVPQKPRGK</sequence>
<comment type="caution">
    <text evidence="2">The sequence shown here is derived from an EMBL/GenBank/DDBJ whole genome shotgun (WGS) entry which is preliminary data.</text>
</comment>
<keyword evidence="3" id="KW-1185">Reference proteome</keyword>
<reference evidence="2 3" key="1">
    <citation type="submission" date="2021-05" db="EMBL/GenBank/DDBJ databases">
        <title>The draft genome of Geobacter chapellei DSM 13688.</title>
        <authorList>
            <person name="Xu Z."/>
            <person name="Masuda Y."/>
            <person name="Itoh H."/>
            <person name="Senoo K."/>
        </authorList>
    </citation>
    <scope>NUCLEOTIDE SEQUENCE [LARGE SCALE GENOMIC DNA]</scope>
    <source>
        <strain evidence="2 3">DSM 13688</strain>
    </source>
</reference>
<evidence type="ECO:0000313" key="3">
    <source>
        <dbReference type="Proteomes" id="UP000784128"/>
    </source>
</evidence>
<feature type="region of interest" description="Disordered" evidence="1">
    <location>
        <begin position="1"/>
        <end position="33"/>
    </location>
</feature>
<evidence type="ECO:0000313" key="2">
    <source>
        <dbReference type="EMBL" id="MBT1070882.1"/>
    </source>
</evidence>
<dbReference type="RefSeq" id="WP_214296599.1">
    <property type="nucleotide sequence ID" value="NZ_JAHDYS010000003.1"/>
</dbReference>